<accession>A0ACC5ML59</accession>
<keyword evidence="2" id="KW-1185">Reference proteome</keyword>
<evidence type="ECO:0000313" key="2">
    <source>
        <dbReference type="Proteomes" id="UP000589818"/>
    </source>
</evidence>
<name>A0ACC5ML59_9PSED</name>
<evidence type="ECO:0000313" key="1">
    <source>
        <dbReference type="EMBL" id="MBB2889320.1"/>
    </source>
</evidence>
<organism evidence="1 2">
    <name type="scientific">Pseudomonas umsongensis</name>
    <dbReference type="NCBI Taxonomy" id="198618"/>
    <lineage>
        <taxon>Bacteria</taxon>
        <taxon>Pseudomonadati</taxon>
        <taxon>Pseudomonadota</taxon>
        <taxon>Gammaproteobacteria</taxon>
        <taxon>Pseudomonadales</taxon>
        <taxon>Pseudomonadaceae</taxon>
        <taxon>Pseudomonas</taxon>
    </lineage>
</organism>
<reference evidence="1" key="1">
    <citation type="submission" date="2020-08" db="EMBL/GenBank/DDBJ databases">
        <title>Plant associated metagenomes--Microbial community diversity and host control of community assembly across model and emerging plant ecological genomics systems.</title>
        <authorList>
            <person name="Dangl J."/>
        </authorList>
    </citation>
    <scope>NUCLEOTIDE SEQUENCE</scope>
    <source>
        <strain evidence="1">KD5</strain>
    </source>
</reference>
<protein>
    <submittedName>
        <fullName evidence="1">Uncharacterized protein</fullName>
    </submittedName>
</protein>
<sequence>MPQAKPGMPGNGYVRTAPIDWPANLQ</sequence>
<comment type="caution">
    <text evidence="1">The sequence shown here is derived from an EMBL/GenBank/DDBJ whole genome shotgun (WGS) entry which is preliminary data.</text>
</comment>
<dbReference type="EMBL" id="JACHVR010000005">
    <property type="protein sequence ID" value="MBB2889320.1"/>
    <property type="molecule type" value="Genomic_DNA"/>
</dbReference>
<proteinExistence type="predicted"/>
<dbReference type="Proteomes" id="UP000589818">
    <property type="component" value="Unassembled WGS sequence"/>
</dbReference>
<gene>
    <name evidence="1" type="ORF">FHR69_005312</name>
</gene>